<evidence type="ECO:0000313" key="2">
    <source>
        <dbReference type="Proteomes" id="UP001500936"/>
    </source>
</evidence>
<gene>
    <name evidence="1" type="ORF">GCM10023187_11900</name>
</gene>
<reference evidence="2" key="1">
    <citation type="journal article" date="2019" name="Int. J. Syst. Evol. Microbiol.">
        <title>The Global Catalogue of Microorganisms (GCM) 10K type strain sequencing project: providing services to taxonomists for standard genome sequencing and annotation.</title>
        <authorList>
            <consortium name="The Broad Institute Genomics Platform"/>
            <consortium name="The Broad Institute Genome Sequencing Center for Infectious Disease"/>
            <person name="Wu L."/>
            <person name="Ma J."/>
        </authorList>
    </citation>
    <scope>NUCLEOTIDE SEQUENCE [LARGE SCALE GENOMIC DNA]</scope>
    <source>
        <strain evidence="2">JCM 17925</strain>
    </source>
</reference>
<proteinExistence type="predicted"/>
<comment type="caution">
    <text evidence="1">The sequence shown here is derived from an EMBL/GenBank/DDBJ whole genome shotgun (WGS) entry which is preliminary data.</text>
</comment>
<protein>
    <recommendedName>
        <fullName evidence="3">Lipoprotein</fullName>
    </recommendedName>
</protein>
<keyword evidence="2" id="KW-1185">Reference proteome</keyword>
<organism evidence="1 2">
    <name type="scientific">Nibrella viscosa</name>
    <dbReference type="NCBI Taxonomy" id="1084524"/>
    <lineage>
        <taxon>Bacteria</taxon>
        <taxon>Pseudomonadati</taxon>
        <taxon>Bacteroidota</taxon>
        <taxon>Cytophagia</taxon>
        <taxon>Cytophagales</taxon>
        <taxon>Spirosomataceae</taxon>
        <taxon>Nibrella</taxon>
    </lineage>
</organism>
<evidence type="ECO:0000313" key="1">
    <source>
        <dbReference type="EMBL" id="GAA4399671.1"/>
    </source>
</evidence>
<name>A0ABP8K3G1_9BACT</name>
<dbReference type="EMBL" id="BAABHB010000002">
    <property type="protein sequence ID" value="GAA4399671.1"/>
    <property type="molecule type" value="Genomic_DNA"/>
</dbReference>
<evidence type="ECO:0008006" key="3">
    <source>
        <dbReference type="Google" id="ProtNLM"/>
    </source>
</evidence>
<sequence length="128" mass="14971">MLLTVLGCNRSPQVLAFDNQTTDTLLVTVRFIRPHFYNGEENARLLRRVTPNPTEFAPGVKQSLPPGRYAFEVVPHHYLFLGKARGKNDTFIFNEITVRQGDFTITYDLPRLKVHFFKRKNGFTFYYR</sequence>
<accession>A0ABP8K3G1</accession>
<dbReference type="Proteomes" id="UP001500936">
    <property type="component" value="Unassembled WGS sequence"/>
</dbReference>